<dbReference type="Proteomes" id="UP001519289">
    <property type="component" value="Unassembled WGS sequence"/>
</dbReference>
<evidence type="ECO:0000256" key="1">
    <source>
        <dbReference type="ARBA" id="ARBA00022491"/>
    </source>
</evidence>
<reference evidence="7 8" key="1">
    <citation type="submission" date="2021-03" db="EMBL/GenBank/DDBJ databases">
        <title>Genomic Encyclopedia of Type Strains, Phase IV (KMG-IV): sequencing the most valuable type-strain genomes for metagenomic binning, comparative biology and taxonomic classification.</title>
        <authorList>
            <person name="Goeker M."/>
        </authorList>
    </citation>
    <scope>NUCLEOTIDE SEQUENCE [LARGE SCALE GENOMIC DNA]</scope>
    <source>
        <strain evidence="7 8">DSM 27138</strain>
    </source>
</reference>
<dbReference type="SUPFAM" id="SSF48498">
    <property type="entry name" value="Tetracyclin repressor-like, C-terminal domain"/>
    <property type="match status" value="1"/>
</dbReference>
<evidence type="ECO:0000256" key="5">
    <source>
        <dbReference type="PROSITE-ProRule" id="PRU00335"/>
    </source>
</evidence>
<feature type="domain" description="HTH tetR-type" evidence="6">
    <location>
        <begin position="8"/>
        <end position="68"/>
    </location>
</feature>
<gene>
    <name evidence="7" type="ORF">J2Z79_000463</name>
</gene>
<keyword evidence="1" id="KW-0678">Repressor</keyword>
<keyword evidence="4" id="KW-0804">Transcription</keyword>
<sequence length="196" mass="22835">MPKVVSHEEQRKRIAEAMWRVILKSGMEGATVRKIAAEAGMSAGALRHYFKNQDDLLIYAMRFVNERVEQRILRLVREDLPPDEKAVRLLLELVPLDAERRAEMDVWFSFMEHVRHRADLTGVPENRMHELICQLLAYLDRERMLRAGLDLALEAERIYAVIDGLAVHALLEPERLRPEEMERVVRTSVSQLCRQP</sequence>
<accession>A0ABS4JRL6</accession>
<evidence type="ECO:0000259" key="6">
    <source>
        <dbReference type="PROSITE" id="PS50977"/>
    </source>
</evidence>
<feature type="DNA-binding region" description="H-T-H motif" evidence="5">
    <location>
        <begin position="31"/>
        <end position="50"/>
    </location>
</feature>
<evidence type="ECO:0000256" key="2">
    <source>
        <dbReference type="ARBA" id="ARBA00023015"/>
    </source>
</evidence>
<dbReference type="EMBL" id="JAGGLG010000002">
    <property type="protein sequence ID" value="MBP2017089.1"/>
    <property type="molecule type" value="Genomic_DNA"/>
</dbReference>
<dbReference type="InterPro" id="IPR036271">
    <property type="entry name" value="Tet_transcr_reg_TetR-rel_C_sf"/>
</dbReference>
<organism evidence="7 8">
    <name type="scientific">Symbiobacterium terraclitae</name>
    <dbReference type="NCBI Taxonomy" id="557451"/>
    <lineage>
        <taxon>Bacteria</taxon>
        <taxon>Bacillati</taxon>
        <taxon>Bacillota</taxon>
        <taxon>Clostridia</taxon>
        <taxon>Eubacteriales</taxon>
        <taxon>Symbiobacteriaceae</taxon>
        <taxon>Symbiobacterium</taxon>
    </lineage>
</organism>
<dbReference type="InterPro" id="IPR039538">
    <property type="entry name" value="BetI_C"/>
</dbReference>
<comment type="caution">
    <text evidence="7">The sequence shown here is derived from an EMBL/GenBank/DDBJ whole genome shotgun (WGS) entry which is preliminary data.</text>
</comment>
<keyword evidence="2" id="KW-0805">Transcription regulation</keyword>
<evidence type="ECO:0000256" key="3">
    <source>
        <dbReference type="ARBA" id="ARBA00023125"/>
    </source>
</evidence>
<dbReference type="RefSeq" id="WP_209465238.1">
    <property type="nucleotide sequence ID" value="NZ_JAGGLG010000002.1"/>
</dbReference>
<dbReference type="InterPro" id="IPR001647">
    <property type="entry name" value="HTH_TetR"/>
</dbReference>
<name>A0ABS4JRL6_9FIRM</name>
<keyword evidence="3 5" id="KW-0238">DNA-binding</keyword>
<dbReference type="Pfam" id="PF00440">
    <property type="entry name" value="TetR_N"/>
    <property type="match status" value="1"/>
</dbReference>
<dbReference type="SUPFAM" id="SSF46689">
    <property type="entry name" value="Homeodomain-like"/>
    <property type="match status" value="1"/>
</dbReference>
<evidence type="ECO:0000313" key="8">
    <source>
        <dbReference type="Proteomes" id="UP001519289"/>
    </source>
</evidence>
<dbReference type="PROSITE" id="PS50977">
    <property type="entry name" value="HTH_TETR_2"/>
    <property type="match status" value="1"/>
</dbReference>
<dbReference type="InterPro" id="IPR009057">
    <property type="entry name" value="Homeodomain-like_sf"/>
</dbReference>
<dbReference type="Pfam" id="PF13977">
    <property type="entry name" value="TetR_C_6"/>
    <property type="match status" value="1"/>
</dbReference>
<protein>
    <submittedName>
        <fullName evidence="7">AcrR family transcriptional regulator</fullName>
    </submittedName>
</protein>
<dbReference type="Gene3D" id="1.10.357.10">
    <property type="entry name" value="Tetracycline Repressor, domain 2"/>
    <property type="match status" value="1"/>
</dbReference>
<evidence type="ECO:0000256" key="4">
    <source>
        <dbReference type="ARBA" id="ARBA00023163"/>
    </source>
</evidence>
<evidence type="ECO:0000313" key="7">
    <source>
        <dbReference type="EMBL" id="MBP2017089.1"/>
    </source>
</evidence>
<dbReference type="PANTHER" id="PTHR30055">
    <property type="entry name" value="HTH-TYPE TRANSCRIPTIONAL REGULATOR RUTR"/>
    <property type="match status" value="1"/>
</dbReference>
<proteinExistence type="predicted"/>
<keyword evidence="8" id="KW-1185">Reference proteome</keyword>
<dbReference type="PANTHER" id="PTHR30055:SF226">
    <property type="entry name" value="HTH-TYPE TRANSCRIPTIONAL REGULATOR PKSA"/>
    <property type="match status" value="1"/>
</dbReference>
<dbReference type="InterPro" id="IPR050109">
    <property type="entry name" value="HTH-type_TetR-like_transc_reg"/>
</dbReference>